<evidence type="ECO:0000256" key="1">
    <source>
        <dbReference type="SAM" id="SignalP"/>
    </source>
</evidence>
<dbReference type="AlphaFoldDB" id="A0A2M4DK80"/>
<protein>
    <submittedName>
        <fullName evidence="2">Putative secreted protein</fullName>
    </submittedName>
</protein>
<accession>A0A2M4DK80</accession>
<evidence type="ECO:0000313" key="2">
    <source>
        <dbReference type="EMBL" id="MBW77945.1"/>
    </source>
</evidence>
<sequence length="71" mass="8200">METQWGIHAMVTLYILVAEEIRLATCSCVRVCVCVKEKKRREDKYVEGAIVPQDYLIFFSVVRARVCVMCV</sequence>
<organism evidence="2">
    <name type="scientific">Anopheles darlingi</name>
    <name type="common">Mosquito</name>
    <dbReference type="NCBI Taxonomy" id="43151"/>
    <lineage>
        <taxon>Eukaryota</taxon>
        <taxon>Metazoa</taxon>
        <taxon>Ecdysozoa</taxon>
        <taxon>Arthropoda</taxon>
        <taxon>Hexapoda</taxon>
        <taxon>Insecta</taxon>
        <taxon>Pterygota</taxon>
        <taxon>Neoptera</taxon>
        <taxon>Endopterygota</taxon>
        <taxon>Diptera</taxon>
        <taxon>Nematocera</taxon>
        <taxon>Culicoidea</taxon>
        <taxon>Culicidae</taxon>
        <taxon>Anophelinae</taxon>
        <taxon>Anopheles</taxon>
    </lineage>
</organism>
<proteinExistence type="predicted"/>
<feature type="signal peptide" evidence="1">
    <location>
        <begin position="1"/>
        <end position="26"/>
    </location>
</feature>
<feature type="chain" id="PRO_5014733980" evidence="1">
    <location>
        <begin position="27"/>
        <end position="71"/>
    </location>
</feature>
<name>A0A2M4DK80_ANODA</name>
<dbReference type="EMBL" id="GGFL01013767">
    <property type="protein sequence ID" value="MBW77945.1"/>
    <property type="molecule type" value="Transcribed_RNA"/>
</dbReference>
<reference evidence="2" key="1">
    <citation type="submission" date="2018-01" db="EMBL/GenBank/DDBJ databases">
        <title>An insight into the sialome of Amazonian anophelines.</title>
        <authorList>
            <person name="Ribeiro J.M."/>
            <person name="Scarpassa V."/>
            <person name="Calvo E."/>
        </authorList>
    </citation>
    <scope>NUCLEOTIDE SEQUENCE</scope>
</reference>
<keyword evidence="1" id="KW-0732">Signal</keyword>